<keyword evidence="1" id="KW-0812">Transmembrane</keyword>
<evidence type="ECO:0000259" key="2">
    <source>
        <dbReference type="PROSITE" id="PS51178"/>
    </source>
</evidence>
<gene>
    <name evidence="3" type="ORF">H9853_10070</name>
</gene>
<reference evidence="3" key="2">
    <citation type="submission" date="2021-04" db="EMBL/GenBank/DDBJ databases">
        <authorList>
            <person name="Gilroy R."/>
        </authorList>
    </citation>
    <scope>NUCLEOTIDE SEQUENCE</scope>
    <source>
        <strain evidence="3">1719</strain>
    </source>
</reference>
<feature type="domain" description="PASTA" evidence="2">
    <location>
        <begin position="109"/>
        <end position="179"/>
    </location>
</feature>
<evidence type="ECO:0000313" key="4">
    <source>
        <dbReference type="Proteomes" id="UP000824156"/>
    </source>
</evidence>
<evidence type="ECO:0000313" key="3">
    <source>
        <dbReference type="EMBL" id="HIX55363.1"/>
    </source>
</evidence>
<proteinExistence type="predicted"/>
<dbReference type="Pfam" id="PF03793">
    <property type="entry name" value="PASTA"/>
    <property type="match status" value="2"/>
</dbReference>
<dbReference type="SMART" id="SM00740">
    <property type="entry name" value="PASTA"/>
    <property type="match status" value="3"/>
</dbReference>
<feature type="domain" description="PASTA" evidence="2">
    <location>
        <begin position="41"/>
        <end position="107"/>
    </location>
</feature>
<comment type="caution">
    <text evidence="3">The sequence shown here is derived from an EMBL/GenBank/DDBJ whole genome shotgun (WGS) entry which is preliminary data.</text>
</comment>
<feature type="transmembrane region" description="Helical" evidence="1">
    <location>
        <begin position="12"/>
        <end position="35"/>
    </location>
</feature>
<dbReference type="AlphaFoldDB" id="A0A9D1WAT1"/>
<accession>A0A9D1WAT1</accession>
<dbReference type="EMBL" id="DXEZ01000278">
    <property type="protein sequence ID" value="HIX55363.1"/>
    <property type="molecule type" value="Genomic_DNA"/>
</dbReference>
<protein>
    <submittedName>
        <fullName evidence="3">PASTA domain-containing protein</fullName>
    </submittedName>
</protein>
<dbReference type="Proteomes" id="UP000824156">
    <property type="component" value="Unassembled WGS sequence"/>
</dbReference>
<reference evidence="3" key="1">
    <citation type="journal article" date="2021" name="PeerJ">
        <title>Extensive microbial diversity within the chicken gut microbiome revealed by metagenomics and culture.</title>
        <authorList>
            <person name="Gilroy R."/>
            <person name="Ravi A."/>
            <person name="Getino M."/>
            <person name="Pursley I."/>
            <person name="Horton D.L."/>
            <person name="Alikhan N.F."/>
            <person name="Baker D."/>
            <person name="Gharbi K."/>
            <person name="Hall N."/>
            <person name="Watson M."/>
            <person name="Adriaenssens E.M."/>
            <person name="Foster-Nyarko E."/>
            <person name="Jarju S."/>
            <person name="Secka A."/>
            <person name="Antonio M."/>
            <person name="Oren A."/>
            <person name="Chaudhuri R.R."/>
            <person name="La Ragione R."/>
            <person name="Hildebrand F."/>
            <person name="Pallen M.J."/>
        </authorList>
    </citation>
    <scope>NUCLEOTIDE SEQUENCE</scope>
    <source>
        <strain evidence="3">1719</strain>
    </source>
</reference>
<dbReference type="CDD" id="cd06577">
    <property type="entry name" value="PASTA_pknB"/>
    <property type="match status" value="3"/>
</dbReference>
<dbReference type="Gene3D" id="3.30.10.20">
    <property type="match status" value="3"/>
</dbReference>
<keyword evidence="1" id="KW-0472">Membrane</keyword>
<dbReference type="SUPFAM" id="SSF54184">
    <property type="entry name" value="Penicillin-binding protein 2x (pbp-2x), c-terminal domain"/>
    <property type="match status" value="1"/>
</dbReference>
<dbReference type="InterPro" id="IPR005543">
    <property type="entry name" value="PASTA_dom"/>
</dbReference>
<organism evidence="3 4">
    <name type="scientific">Candidatus Sphingobacterium stercoripullorum</name>
    <dbReference type="NCBI Taxonomy" id="2838759"/>
    <lineage>
        <taxon>Bacteria</taxon>
        <taxon>Pseudomonadati</taxon>
        <taxon>Bacteroidota</taxon>
        <taxon>Sphingobacteriia</taxon>
        <taxon>Sphingobacteriales</taxon>
        <taxon>Sphingobacteriaceae</taxon>
        <taxon>Sphingobacterium</taxon>
    </lineage>
</organism>
<name>A0A9D1WAT1_9SPHI</name>
<evidence type="ECO:0000256" key="1">
    <source>
        <dbReference type="SAM" id="Phobius"/>
    </source>
</evidence>
<keyword evidence="1" id="KW-1133">Transmembrane helix</keyword>
<feature type="domain" description="PASTA" evidence="2">
    <location>
        <begin position="182"/>
        <end position="251"/>
    </location>
</feature>
<sequence>MSKFFQYLKTKAFRRTLIGIIIFIVAFFLAIYFGLSQYTRHGNKIMLPDTKGMNITEASKTLKDKGLRVEIDSIYQMDEQPGKVIDQDPEPGSGVKRNRTIYLTMITQSAPEVEFPDIVDKNLIEARAIITNNSLKIGDTTYIADIARDVILEVKFGGHSIKPGTSIKKGSTIDLVLGDGRGPNEIHIPNLLGLTLNEAKFAITGSGLVLGDVHYEGSVLDSLNAKVIEQDPAIEKKVVSIGSIVNLTLSED</sequence>
<dbReference type="PROSITE" id="PS51178">
    <property type="entry name" value="PASTA"/>
    <property type="match status" value="3"/>
</dbReference>